<sequence length="241" mass="28090">MARQLKMDKLREKTQLGDFCAQFDLLDPSAKDRNKDRYYKSSRTEGSHKKRRSRQRSKEKHEAKKSFRKSKRFTKDRSGRDLDKIKCYKCVYNVYKMNLPWIHIKGRGRGRSSPGKGPAYGAMASSSQGSSYRSSLNSPLIQISSSQEESSSSSKQLVNLEDILKDSPLYAHMQAYLEAQKQKESFASIAKKDTDDIRSYEKLQKKEMIFLLENSDLQRKDESWKIFQRYLINGLYYSDES</sequence>
<feature type="compositionally biased region" description="Basic and acidic residues" evidence="1">
    <location>
        <begin position="31"/>
        <end position="47"/>
    </location>
</feature>
<feature type="region of interest" description="Disordered" evidence="1">
    <location>
        <begin position="31"/>
        <end position="75"/>
    </location>
</feature>
<protein>
    <submittedName>
        <fullName evidence="2">Uncharacterized protein</fullName>
    </submittedName>
</protein>
<feature type="region of interest" description="Disordered" evidence="1">
    <location>
        <begin position="106"/>
        <end position="154"/>
    </location>
</feature>
<dbReference type="AlphaFoldDB" id="A0A9J5YJD4"/>
<dbReference type="OrthoDB" id="1328429at2759"/>
<dbReference type="EMBL" id="JACXVP010000006">
    <property type="protein sequence ID" value="KAG5599887.1"/>
    <property type="molecule type" value="Genomic_DNA"/>
</dbReference>
<reference evidence="2 3" key="1">
    <citation type="submission" date="2020-09" db="EMBL/GenBank/DDBJ databases">
        <title>De no assembly of potato wild relative species, Solanum commersonii.</title>
        <authorList>
            <person name="Cho K."/>
        </authorList>
    </citation>
    <scope>NUCLEOTIDE SEQUENCE [LARGE SCALE GENOMIC DNA]</scope>
    <source>
        <strain evidence="2">LZ3.2</strain>
        <tissue evidence="2">Leaf</tissue>
    </source>
</reference>
<feature type="compositionally biased region" description="Basic residues" evidence="1">
    <location>
        <begin position="48"/>
        <end position="58"/>
    </location>
</feature>
<comment type="caution">
    <text evidence="2">The sequence shown here is derived from an EMBL/GenBank/DDBJ whole genome shotgun (WGS) entry which is preliminary data.</text>
</comment>
<gene>
    <name evidence="2" type="ORF">H5410_031257</name>
</gene>
<evidence type="ECO:0000256" key="1">
    <source>
        <dbReference type="SAM" id="MobiDB-lite"/>
    </source>
</evidence>
<dbReference type="Proteomes" id="UP000824120">
    <property type="component" value="Chromosome 6"/>
</dbReference>
<name>A0A9J5YJD4_SOLCO</name>
<keyword evidence="3" id="KW-1185">Reference proteome</keyword>
<feature type="compositionally biased region" description="Low complexity" evidence="1">
    <location>
        <begin position="125"/>
        <end position="154"/>
    </location>
</feature>
<evidence type="ECO:0000313" key="2">
    <source>
        <dbReference type="EMBL" id="KAG5599887.1"/>
    </source>
</evidence>
<evidence type="ECO:0000313" key="3">
    <source>
        <dbReference type="Proteomes" id="UP000824120"/>
    </source>
</evidence>
<accession>A0A9J5YJD4</accession>
<organism evidence="2 3">
    <name type="scientific">Solanum commersonii</name>
    <name type="common">Commerson's wild potato</name>
    <name type="synonym">Commerson's nightshade</name>
    <dbReference type="NCBI Taxonomy" id="4109"/>
    <lineage>
        <taxon>Eukaryota</taxon>
        <taxon>Viridiplantae</taxon>
        <taxon>Streptophyta</taxon>
        <taxon>Embryophyta</taxon>
        <taxon>Tracheophyta</taxon>
        <taxon>Spermatophyta</taxon>
        <taxon>Magnoliopsida</taxon>
        <taxon>eudicotyledons</taxon>
        <taxon>Gunneridae</taxon>
        <taxon>Pentapetalae</taxon>
        <taxon>asterids</taxon>
        <taxon>lamiids</taxon>
        <taxon>Solanales</taxon>
        <taxon>Solanaceae</taxon>
        <taxon>Solanoideae</taxon>
        <taxon>Solaneae</taxon>
        <taxon>Solanum</taxon>
    </lineage>
</organism>
<proteinExistence type="predicted"/>